<evidence type="ECO:0000256" key="1">
    <source>
        <dbReference type="ARBA" id="ARBA00022729"/>
    </source>
</evidence>
<dbReference type="Gene3D" id="2.130.10.130">
    <property type="entry name" value="Integrin alpha, N-terminal"/>
    <property type="match status" value="2"/>
</dbReference>
<evidence type="ECO:0000313" key="4">
    <source>
        <dbReference type="Proteomes" id="UP000619743"/>
    </source>
</evidence>
<sequence length="715" mass="79329">MVSNTKSVDLPFVVEGELVKRVNLVVDAHAAYANLSLYAGEQLLIDNLDIPTQGQQTLNVLVKFSQLGQQTLRVAGRSGSFTLKSIEFVELSDVDVPVFNDISQQVGLITEQTYKYGGPSIGDIDRDGHYDFVLNNHNFVSTQLVMNQGNGQVEITPLFPFVQDFHGSALADYDGDGDLDLMVAFGGANGTSPTSYTLLRNDDGTFNDVSAQAGINAPARGRSPRWLDMDSDGDLDLALINANNPNASGPQQLFYQNNGDGTFSPKRVAGLEQAFGERALITDFDGDGKSDLMLFSPITLWRNNGDFTFTDMSAQWLPESASGEWVDLAAAEMDVNNDGRYDIYIARGKTLYELSKKSIDFNPLTQKIDIRDDGEKGRTEISFYAPNTIVLNEMNLTYRQYNGDFPVFLGSNKTRHVVKATGFQPVQLPEEMKTADDHLVIDMAMAQGWPDEQLENGLYIGHLGNGQWRAEWVRNNIVYWNISFALSGVTDVRYDWQPNNRNIQDLLLINRGDHFDDQSAAWNLPKGGNHRGVTHGDFNNDGWTDLFVYRYGFLKERVTDLLLLNNGNGSFEITTVHGAHDVDDPGHGDMGQAFDWDLDGKVDLLNGSEEEGYWYLYQNQTQGLGNYVLVSVGYSPEQQLDPLGAEVVVTTSTGKQLTKRVASAGEVFSQGQIDTVHFGVADAQQIASIEVRWRNGEVAQLHQQQTNALYYVGRH</sequence>
<dbReference type="PANTHER" id="PTHR16026">
    <property type="entry name" value="CARTILAGE ACIDIC PROTEIN 1"/>
    <property type="match status" value="1"/>
</dbReference>
<dbReference type="Pfam" id="PF13517">
    <property type="entry name" value="FG-GAP_3"/>
    <property type="match status" value="2"/>
</dbReference>
<keyword evidence="4" id="KW-1185">Reference proteome</keyword>
<dbReference type="EMBL" id="BMDX01000001">
    <property type="protein sequence ID" value="GGA65379.1"/>
    <property type="molecule type" value="Genomic_DNA"/>
</dbReference>
<protein>
    <recommendedName>
        <fullName evidence="2">ASPIC/UnbV domain-containing protein</fullName>
    </recommendedName>
</protein>
<accession>A0A8J2XKZ3</accession>
<proteinExistence type="predicted"/>
<dbReference type="PANTHER" id="PTHR16026:SF0">
    <property type="entry name" value="CARTILAGE ACIDIC PROTEIN 1"/>
    <property type="match status" value="1"/>
</dbReference>
<dbReference type="InterPro" id="IPR028994">
    <property type="entry name" value="Integrin_alpha_N"/>
</dbReference>
<evidence type="ECO:0000259" key="2">
    <source>
        <dbReference type="Pfam" id="PF07593"/>
    </source>
</evidence>
<dbReference type="AlphaFoldDB" id="A0A8J2XKZ3"/>
<dbReference type="InterPro" id="IPR011519">
    <property type="entry name" value="UnbV_ASPIC"/>
</dbReference>
<feature type="domain" description="ASPIC/UnbV" evidence="2">
    <location>
        <begin position="643"/>
        <end position="709"/>
    </location>
</feature>
<organism evidence="3 4">
    <name type="scientific">Neiella marina</name>
    <dbReference type="NCBI Taxonomy" id="508461"/>
    <lineage>
        <taxon>Bacteria</taxon>
        <taxon>Pseudomonadati</taxon>
        <taxon>Pseudomonadota</taxon>
        <taxon>Gammaproteobacteria</taxon>
        <taxon>Alteromonadales</taxon>
        <taxon>Echinimonadaceae</taxon>
        <taxon>Neiella</taxon>
    </lineage>
</organism>
<name>A0A8J2XKZ3_9GAMM</name>
<dbReference type="InterPro" id="IPR027039">
    <property type="entry name" value="Crtac1"/>
</dbReference>
<evidence type="ECO:0000313" key="3">
    <source>
        <dbReference type="EMBL" id="GGA65379.1"/>
    </source>
</evidence>
<dbReference type="Pfam" id="PF07593">
    <property type="entry name" value="UnbV_ASPIC"/>
    <property type="match status" value="1"/>
</dbReference>
<dbReference type="SUPFAM" id="SSF69318">
    <property type="entry name" value="Integrin alpha N-terminal domain"/>
    <property type="match status" value="2"/>
</dbReference>
<dbReference type="Proteomes" id="UP000619743">
    <property type="component" value="Unassembled WGS sequence"/>
</dbReference>
<comment type="caution">
    <text evidence="3">The sequence shown here is derived from an EMBL/GenBank/DDBJ whole genome shotgun (WGS) entry which is preliminary data.</text>
</comment>
<gene>
    <name evidence="3" type="ORF">GCM10011369_03540</name>
</gene>
<dbReference type="InterPro" id="IPR013517">
    <property type="entry name" value="FG-GAP"/>
</dbReference>
<reference evidence="4" key="1">
    <citation type="journal article" date="2019" name="Int. J. Syst. Evol. Microbiol.">
        <title>The Global Catalogue of Microorganisms (GCM) 10K type strain sequencing project: providing services to taxonomists for standard genome sequencing and annotation.</title>
        <authorList>
            <consortium name="The Broad Institute Genomics Platform"/>
            <consortium name="The Broad Institute Genome Sequencing Center for Infectious Disease"/>
            <person name="Wu L."/>
            <person name="Ma J."/>
        </authorList>
    </citation>
    <scope>NUCLEOTIDE SEQUENCE [LARGE SCALE GENOMIC DNA]</scope>
    <source>
        <strain evidence="4">CGMCC 1.10130</strain>
    </source>
</reference>
<keyword evidence="1" id="KW-0732">Signal</keyword>